<sequence>MVHLMLQCEQMRLLTALRRFAHNAAQSPQTSERCLQVKIFIQVAVIGPPNSGKSLLTNQIVRAQVSAVSSKMDTTQRNVTAALTEHGCQLVVVDSPGTIGIQHARKVVKRNEPMLLTGPERALEGASHVLVVHDSTATGDYIHHRVLHLLHRYPHLTSSLVLNKIDLVQRRSDLLELVRILCNGKVGGEAIKVMKSQMGRLGKAGTSAQRHSTMGLHTDEEKERSAQWQQKYRALIQKPTHKCGWLETKSLFADIRGWSNFDAVFFVSSLTGEGIDALREHLYELSEDKAYRFDENMVTTKKPMAICEDAIRAQLLDNLPSDIAYALKIKVTEWQMEGDVLQIVAEVQCDKEKWGRYVLGKGNSKIMKIGKAVNVSMQNLFKQQLFVRILVKSRGKLIDNTK</sequence>
<reference evidence="6" key="1">
    <citation type="submission" date="2017-02" db="UniProtKB">
        <authorList>
            <consortium name="WormBaseParasite"/>
        </authorList>
    </citation>
    <scope>IDENTIFICATION</scope>
</reference>
<dbReference type="InterPro" id="IPR005662">
    <property type="entry name" value="GTPase_Era-like"/>
</dbReference>
<dbReference type="SUPFAM" id="SSF54814">
    <property type="entry name" value="Prokaryotic type KH domain (KH-domain type II)"/>
    <property type="match status" value="1"/>
</dbReference>
<accession>A0A0M3ICQ3</accession>
<dbReference type="GO" id="GO:0000028">
    <property type="term" value="P:ribosomal small subunit assembly"/>
    <property type="evidence" value="ECO:0007669"/>
    <property type="project" value="TreeGrafter"/>
</dbReference>
<dbReference type="PANTHER" id="PTHR42698">
    <property type="entry name" value="GTPASE ERA"/>
    <property type="match status" value="1"/>
</dbReference>
<name>A0A0M3ICQ3_ASCLU</name>
<dbReference type="GO" id="GO:0005759">
    <property type="term" value="C:mitochondrial matrix"/>
    <property type="evidence" value="ECO:0007669"/>
    <property type="project" value="TreeGrafter"/>
</dbReference>
<dbReference type="Proteomes" id="UP000036681">
    <property type="component" value="Unplaced"/>
</dbReference>
<organism evidence="5 6">
    <name type="scientific">Ascaris lumbricoides</name>
    <name type="common">Giant roundworm</name>
    <dbReference type="NCBI Taxonomy" id="6252"/>
    <lineage>
        <taxon>Eukaryota</taxon>
        <taxon>Metazoa</taxon>
        <taxon>Ecdysozoa</taxon>
        <taxon>Nematoda</taxon>
        <taxon>Chromadorea</taxon>
        <taxon>Rhabditida</taxon>
        <taxon>Spirurina</taxon>
        <taxon>Ascaridomorpha</taxon>
        <taxon>Ascaridoidea</taxon>
        <taxon>Ascarididae</taxon>
        <taxon>Ascaris</taxon>
    </lineage>
</organism>
<feature type="domain" description="G" evidence="4">
    <location>
        <begin position="42"/>
        <end position="164"/>
    </location>
</feature>
<dbReference type="Gene3D" id="3.40.50.300">
    <property type="entry name" value="P-loop containing nucleotide triphosphate hydrolases"/>
    <property type="match status" value="1"/>
</dbReference>
<dbReference type="Pfam" id="PF01926">
    <property type="entry name" value="MMR_HSR1"/>
    <property type="match status" value="1"/>
</dbReference>
<keyword evidence="1" id="KW-0547">Nucleotide-binding</keyword>
<dbReference type="InterPro" id="IPR027417">
    <property type="entry name" value="P-loop_NTPase"/>
</dbReference>
<dbReference type="GO" id="GO:0005525">
    <property type="term" value="F:GTP binding"/>
    <property type="evidence" value="ECO:0007669"/>
    <property type="project" value="UniProtKB-KW"/>
</dbReference>
<evidence type="ECO:0000256" key="3">
    <source>
        <dbReference type="SAM" id="MobiDB-lite"/>
    </source>
</evidence>
<dbReference type="InterPro" id="IPR006073">
    <property type="entry name" value="GTP-bd"/>
</dbReference>
<dbReference type="Gene3D" id="3.30.300.20">
    <property type="match status" value="1"/>
</dbReference>
<dbReference type="InterPro" id="IPR009019">
    <property type="entry name" value="KH_sf_prok-type"/>
</dbReference>
<evidence type="ECO:0000259" key="4">
    <source>
        <dbReference type="Pfam" id="PF01926"/>
    </source>
</evidence>
<dbReference type="InterPro" id="IPR015946">
    <property type="entry name" value="KH_dom-like_a/b"/>
</dbReference>
<evidence type="ECO:0000313" key="6">
    <source>
        <dbReference type="WBParaSite" id="ALUE_0001569001-mRNA-1"/>
    </source>
</evidence>
<evidence type="ECO:0000313" key="5">
    <source>
        <dbReference type="Proteomes" id="UP000036681"/>
    </source>
</evidence>
<dbReference type="SUPFAM" id="SSF52540">
    <property type="entry name" value="P-loop containing nucleoside triphosphate hydrolases"/>
    <property type="match status" value="1"/>
</dbReference>
<keyword evidence="5" id="KW-1185">Reference proteome</keyword>
<dbReference type="PANTHER" id="PTHR42698:SF1">
    <property type="entry name" value="GTPASE ERA, MITOCHONDRIAL"/>
    <property type="match status" value="1"/>
</dbReference>
<feature type="region of interest" description="Disordered" evidence="3">
    <location>
        <begin position="202"/>
        <end position="221"/>
    </location>
</feature>
<dbReference type="AlphaFoldDB" id="A0A0M3ICQ3"/>
<proteinExistence type="predicted"/>
<dbReference type="GO" id="GO:0043024">
    <property type="term" value="F:ribosomal small subunit binding"/>
    <property type="evidence" value="ECO:0007669"/>
    <property type="project" value="TreeGrafter"/>
</dbReference>
<keyword evidence="2" id="KW-0342">GTP-binding</keyword>
<evidence type="ECO:0000256" key="1">
    <source>
        <dbReference type="ARBA" id="ARBA00022741"/>
    </source>
</evidence>
<dbReference type="GO" id="GO:0019843">
    <property type="term" value="F:rRNA binding"/>
    <property type="evidence" value="ECO:0007669"/>
    <property type="project" value="TreeGrafter"/>
</dbReference>
<dbReference type="CDD" id="cd22534">
    <property type="entry name" value="KH-II_Era"/>
    <property type="match status" value="1"/>
</dbReference>
<protein>
    <submittedName>
        <fullName evidence="6">G domain-containing protein</fullName>
    </submittedName>
</protein>
<evidence type="ECO:0000256" key="2">
    <source>
        <dbReference type="ARBA" id="ARBA00023134"/>
    </source>
</evidence>
<dbReference type="WBParaSite" id="ALUE_0001569001-mRNA-1">
    <property type="protein sequence ID" value="ALUE_0001569001-mRNA-1"/>
    <property type="gene ID" value="ALUE_0001569001"/>
</dbReference>